<proteinExistence type="predicted"/>
<dbReference type="RefSeq" id="WP_221033157.1">
    <property type="nucleotide sequence ID" value="NZ_CP139781.1"/>
</dbReference>
<evidence type="ECO:0000313" key="3">
    <source>
        <dbReference type="EMBL" id="WRQ88914.1"/>
    </source>
</evidence>
<name>A0ABZ1CE62_9BACT</name>
<feature type="chain" id="PRO_5045506215" description="Transglutaminase-like domain-containing protein" evidence="2">
    <location>
        <begin position="23"/>
        <end position="407"/>
    </location>
</feature>
<feature type="compositionally biased region" description="Acidic residues" evidence="1">
    <location>
        <begin position="376"/>
        <end position="392"/>
    </location>
</feature>
<evidence type="ECO:0008006" key="5">
    <source>
        <dbReference type="Google" id="ProtNLM"/>
    </source>
</evidence>
<organism evidence="3 4">
    <name type="scientific">Actomonas aquatica</name>
    <dbReference type="NCBI Taxonomy" id="2866162"/>
    <lineage>
        <taxon>Bacteria</taxon>
        <taxon>Pseudomonadati</taxon>
        <taxon>Verrucomicrobiota</taxon>
        <taxon>Opitutia</taxon>
        <taxon>Opitutales</taxon>
        <taxon>Opitutaceae</taxon>
        <taxon>Actomonas</taxon>
    </lineage>
</organism>
<reference evidence="3 4" key="1">
    <citation type="submission" date="2023-12" db="EMBL/GenBank/DDBJ databases">
        <title>Description of an unclassified Opitutus bacterium of Verrucomicrobiota.</title>
        <authorList>
            <person name="Zhang D.-F."/>
        </authorList>
    </citation>
    <scope>NUCLEOTIDE SEQUENCE [LARGE SCALE GENOMIC DNA]</scope>
    <source>
        <strain evidence="3 4">WL0086</strain>
    </source>
</reference>
<dbReference type="PROSITE" id="PS51257">
    <property type="entry name" value="PROKAR_LIPOPROTEIN"/>
    <property type="match status" value="1"/>
</dbReference>
<evidence type="ECO:0000256" key="1">
    <source>
        <dbReference type="SAM" id="MobiDB-lite"/>
    </source>
</evidence>
<evidence type="ECO:0000313" key="4">
    <source>
        <dbReference type="Proteomes" id="UP000738431"/>
    </source>
</evidence>
<gene>
    <name evidence="3" type="ORF">K1X11_005815</name>
</gene>
<protein>
    <recommendedName>
        <fullName evidence="5">Transglutaminase-like domain-containing protein</fullName>
    </recommendedName>
</protein>
<dbReference type="Proteomes" id="UP000738431">
    <property type="component" value="Chromosome"/>
</dbReference>
<feature type="region of interest" description="Disordered" evidence="1">
    <location>
        <begin position="359"/>
        <end position="407"/>
    </location>
</feature>
<evidence type="ECO:0000256" key="2">
    <source>
        <dbReference type="SAM" id="SignalP"/>
    </source>
</evidence>
<keyword evidence="4" id="KW-1185">Reference proteome</keyword>
<dbReference type="EMBL" id="CP139781">
    <property type="protein sequence ID" value="WRQ88914.1"/>
    <property type="molecule type" value="Genomic_DNA"/>
</dbReference>
<sequence length="407" mass="45027">MITLRRWGWLIPLLLLSTACSRQETATATTSAADSPAAATAPFVDETTADYFDLDLSPFAVREWPPSFASINLDGRPLHLDPWTLTALLLQTESHSTNRDDEARLQLESLLRAFDPSDLERAPPELLKTRALEFIRPQIGDGAERPARYNAASASLSRVVRTGTWQCHTGTQLFFLSALRLPADAFRRHHFVLIYERGHVLPGYLRQINGTWFLYGIEMTVLGAGHKPYGPTPRLAERGFDLRIVSAPEALTLQAVGPYLTNSATLATHLLRRTAERYDIPLADLERNIRASEQRTQRTTTGSTAAGADTNIRQPALASPWAFGRAEVPEGDRPMLTAERLNPRFVTYSFTEVLGMLPADATRDDPLNPHATTTDSEGDSEPAVGEESDEGDLGLVYPWHPDYPGNN</sequence>
<feature type="signal peptide" evidence="2">
    <location>
        <begin position="1"/>
        <end position="22"/>
    </location>
</feature>
<keyword evidence="2" id="KW-0732">Signal</keyword>
<accession>A0ABZ1CE62</accession>